<proteinExistence type="predicted"/>
<organism evidence="1 2">
    <name type="scientific">Sphingobium xenophagum</name>
    <dbReference type="NCBI Taxonomy" id="121428"/>
    <lineage>
        <taxon>Bacteria</taxon>
        <taxon>Pseudomonadati</taxon>
        <taxon>Pseudomonadota</taxon>
        <taxon>Alphaproteobacteria</taxon>
        <taxon>Sphingomonadales</taxon>
        <taxon>Sphingomonadaceae</taxon>
        <taxon>Sphingobium</taxon>
    </lineage>
</organism>
<gene>
    <name evidence="1" type="ORF">J2W40_000754</name>
</gene>
<name>A0ABU1WXB4_SPHXE</name>
<evidence type="ECO:0000313" key="1">
    <source>
        <dbReference type="EMBL" id="MDR7153951.1"/>
    </source>
</evidence>
<sequence length="168" mass="18597">MMALVVTALQASVPTSAPPPTLAQLTMPIVDATCRISDSQGRQHDLIVRQTGGRAYKKVNGDGSTWTPRTMVRHQVARDTAGIFDGFEFQTGPRETWPGRVEASRRSGPIMGRIVQVETIRTDRDNGYAILIRRNWPRPDVQMLGFCDVKKAPQAPLNAAETEEAIRQ</sequence>
<dbReference type="Proteomes" id="UP001267638">
    <property type="component" value="Unassembled WGS sequence"/>
</dbReference>
<reference evidence="1 2" key="1">
    <citation type="submission" date="2023-07" db="EMBL/GenBank/DDBJ databases">
        <title>Sorghum-associated microbial communities from plants grown in Nebraska, USA.</title>
        <authorList>
            <person name="Schachtman D."/>
        </authorList>
    </citation>
    <scope>NUCLEOTIDE SEQUENCE [LARGE SCALE GENOMIC DNA]</scope>
    <source>
        <strain evidence="1 2">4256</strain>
    </source>
</reference>
<keyword evidence="2" id="KW-1185">Reference proteome</keyword>
<accession>A0ABU1WXB4</accession>
<protein>
    <submittedName>
        <fullName evidence="1">Uncharacterized protein</fullName>
    </submittedName>
</protein>
<comment type="caution">
    <text evidence="1">The sequence shown here is derived from an EMBL/GenBank/DDBJ whole genome shotgun (WGS) entry which is preliminary data.</text>
</comment>
<dbReference type="EMBL" id="JAVDWV010000003">
    <property type="protein sequence ID" value="MDR7153951.1"/>
    <property type="molecule type" value="Genomic_DNA"/>
</dbReference>
<evidence type="ECO:0000313" key="2">
    <source>
        <dbReference type="Proteomes" id="UP001267638"/>
    </source>
</evidence>